<name>A0A3P1STC5_9GAMM</name>
<dbReference type="FunFam" id="2.170.190.11:FF:000001">
    <property type="entry name" value="Molybdopterin molybdenumtransferase"/>
    <property type="match status" value="1"/>
</dbReference>
<evidence type="ECO:0000256" key="2">
    <source>
        <dbReference type="ARBA" id="ARBA00002901"/>
    </source>
</evidence>
<keyword evidence="8 11" id="KW-0460">Magnesium</keyword>
<organism evidence="13 14">
    <name type="scientific">Amphritea balenae</name>
    <dbReference type="NCBI Taxonomy" id="452629"/>
    <lineage>
        <taxon>Bacteria</taxon>
        <taxon>Pseudomonadati</taxon>
        <taxon>Pseudomonadota</taxon>
        <taxon>Gammaproteobacteria</taxon>
        <taxon>Oceanospirillales</taxon>
        <taxon>Oceanospirillaceae</taxon>
        <taxon>Amphritea</taxon>
    </lineage>
</organism>
<dbReference type="InterPro" id="IPR005111">
    <property type="entry name" value="MoeA_C_domain_IV"/>
</dbReference>
<dbReference type="Gene3D" id="2.170.190.11">
    <property type="entry name" value="Molybdopterin biosynthesis moea protein, domain 3"/>
    <property type="match status" value="1"/>
</dbReference>
<dbReference type="Pfam" id="PF03454">
    <property type="entry name" value="MoeA_C"/>
    <property type="match status" value="1"/>
</dbReference>
<dbReference type="Gene3D" id="3.40.980.10">
    <property type="entry name" value="MoaB/Mog-like domain"/>
    <property type="match status" value="1"/>
</dbReference>
<evidence type="ECO:0000256" key="11">
    <source>
        <dbReference type="RuleBase" id="RU365090"/>
    </source>
</evidence>
<keyword evidence="5 11" id="KW-0500">Molybdenum</keyword>
<dbReference type="InterPro" id="IPR038987">
    <property type="entry name" value="MoeA-like"/>
</dbReference>
<dbReference type="NCBIfam" id="TIGR00177">
    <property type="entry name" value="molyb_syn"/>
    <property type="match status" value="1"/>
</dbReference>
<reference evidence="13 14" key="1">
    <citation type="submission" date="2018-11" db="EMBL/GenBank/DDBJ databases">
        <title>The draft genome sequence of Amphritea balenae JAMM 1525T.</title>
        <authorList>
            <person name="Fang Z."/>
            <person name="Zhang Y."/>
            <person name="Han X."/>
        </authorList>
    </citation>
    <scope>NUCLEOTIDE SEQUENCE [LARGE SCALE GENOMIC DNA]</scope>
    <source>
        <strain evidence="13 14">JAMM 1525</strain>
    </source>
</reference>
<gene>
    <name evidence="13" type="ORF">EHS89_08090</name>
</gene>
<dbReference type="NCBIfam" id="NF045515">
    <property type="entry name" value="Glp_gephyrin"/>
    <property type="match status" value="1"/>
</dbReference>
<dbReference type="OrthoDB" id="9804758at2"/>
<dbReference type="SMART" id="SM00852">
    <property type="entry name" value="MoCF_biosynth"/>
    <property type="match status" value="1"/>
</dbReference>
<dbReference type="Proteomes" id="UP000267535">
    <property type="component" value="Unassembled WGS sequence"/>
</dbReference>
<dbReference type="UniPathway" id="UPA00344"/>
<sequence>MSGCGCDAPRHGQNLMPVSEALGKLLDQATVTAEIEEVSLAAALGRVLAEDQLSGVDVPPRDNSAMDGYAVRCSDLKNSSRLAISQRIPAGTAPTALEPGTAARIFTGSEIPDGADAVVMQEDTCSESDDAGNTWVQINSEPGVGNNIREQGQDVKTGQTVMPAGTRLQAAHLGVLASVGVGMVKVYRPLKVAIVTTGDELVMPGNPLKPGQIYNSNLFTIQGLLQGMGCEIVDLGIIEDTFVGTQDALKRASEQADCIISSGGVSVGEEDHVKTAVESLGELSLWKMAIKPGKPMAFGFVNGTPILGLPGNPSSVLVTFTVLARPYLLKMQGNGQFLPNSFAVEAGFSRTKTTARQEYLRVELQDGCAVLGRSQSSGVLSSAVTAAGYLVVPENAQVREGDQLTFIPFSEVTN</sequence>
<comment type="function">
    <text evidence="2 11">Catalyzes the insertion of molybdate into adenylated molybdopterin with the concomitant release of AMP.</text>
</comment>
<comment type="cofactor">
    <cofactor evidence="1 11">
        <name>Mg(2+)</name>
        <dbReference type="ChEBI" id="CHEBI:18420"/>
    </cofactor>
</comment>
<dbReference type="PANTHER" id="PTHR10192:SF5">
    <property type="entry name" value="GEPHYRIN"/>
    <property type="match status" value="1"/>
</dbReference>
<evidence type="ECO:0000256" key="8">
    <source>
        <dbReference type="ARBA" id="ARBA00022842"/>
    </source>
</evidence>
<dbReference type="EC" id="2.10.1.1" evidence="11"/>
<evidence type="ECO:0000256" key="1">
    <source>
        <dbReference type="ARBA" id="ARBA00001946"/>
    </source>
</evidence>
<dbReference type="GO" id="GO:0061599">
    <property type="term" value="F:molybdopterin molybdotransferase activity"/>
    <property type="evidence" value="ECO:0007669"/>
    <property type="project" value="UniProtKB-UniRule"/>
</dbReference>
<feature type="domain" description="MoaB/Mog" evidence="12">
    <location>
        <begin position="193"/>
        <end position="330"/>
    </location>
</feature>
<keyword evidence="6 11" id="KW-0808">Transferase</keyword>
<dbReference type="SUPFAM" id="SSF63882">
    <property type="entry name" value="MoeA N-terminal region -like"/>
    <property type="match status" value="1"/>
</dbReference>
<comment type="catalytic activity">
    <reaction evidence="10">
        <text>adenylyl-molybdopterin + molybdate = Mo-molybdopterin + AMP + H(+)</text>
        <dbReference type="Rhea" id="RHEA:35047"/>
        <dbReference type="ChEBI" id="CHEBI:15378"/>
        <dbReference type="ChEBI" id="CHEBI:36264"/>
        <dbReference type="ChEBI" id="CHEBI:62727"/>
        <dbReference type="ChEBI" id="CHEBI:71302"/>
        <dbReference type="ChEBI" id="CHEBI:456215"/>
        <dbReference type="EC" id="2.10.1.1"/>
    </reaction>
</comment>
<dbReference type="FunFam" id="3.40.980.10:FF:000004">
    <property type="entry name" value="Molybdopterin molybdenumtransferase"/>
    <property type="match status" value="1"/>
</dbReference>
<proteinExistence type="inferred from homology"/>
<evidence type="ECO:0000259" key="12">
    <source>
        <dbReference type="SMART" id="SM00852"/>
    </source>
</evidence>
<evidence type="ECO:0000313" key="13">
    <source>
        <dbReference type="EMBL" id="RRD00155.1"/>
    </source>
</evidence>
<evidence type="ECO:0000256" key="9">
    <source>
        <dbReference type="ARBA" id="ARBA00023150"/>
    </source>
</evidence>
<accession>A0A3P1STC5</accession>
<evidence type="ECO:0000256" key="3">
    <source>
        <dbReference type="ARBA" id="ARBA00005046"/>
    </source>
</evidence>
<comment type="pathway">
    <text evidence="3 11">Cofactor biosynthesis; molybdopterin biosynthesis.</text>
</comment>
<dbReference type="EMBL" id="RQXV01000003">
    <property type="protein sequence ID" value="RRD00155.1"/>
    <property type="molecule type" value="Genomic_DNA"/>
</dbReference>
<evidence type="ECO:0000256" key="5">
    <source>
        <dbReference type="ARBA" id="ARBA00022505"/>
    </source>
</evidence>
<protein>
    <recommendedName>
        <fullName evidence="11">Molybdopterin molybdenumtransferase</fullName>
        <ecNumber evidence="11">2.10.1.1</ecNumber>
    </recommendedName>
</protein>
<dbReference type="AlphaFoldDB" id="A0A3P1STC5"/>
<dbReference type="Gene3D" id="2.40.340.10">
    <property type="entry name" value="MoeA, C-terminal, domain IV"/>
    <property type="match status" value="1"/>
</dbReference>
<dbReference type="SUPFAM" id="SSF63867">
    <property type="entry name" value="MoeA C-terminal domain-like"/>
    <property type="match status" value="1"/>
</dbReference>
<evidence type="ECO:0000256" key="7">
    <source>
        <dbReference type="ARBA" id="ARBA00022723"/>
    </source>
</evidence>
<dbReference type="CDD" id="cd00887">
    <property type="entry name" value="MoeA"/>
    <property type="match status" value="1"/>
</dbReference>
<keyword evidence="14" id="KW-1185">Reference proteome</keyword>
<comment type="caution">
    <text evidence="13">The sequence shown here is derived from an EMBL/GenBank/DDBJ whole genome shotgun (WGS) entry which is preliminary data.</text>
</comment>
<dbReference type="GO" id="GO:0006777">
    <property type="term" value="P:Mo-molybdopterin cofactor biosynthetic process"/>
    <property type="evidence" value="ECO:0007669"/>
    <property type="project" value="UniProtKB-UniRule"/>
</dbReference>
<dbReference type="InterPro" id="IPR001453">
    <property type="entry name" value="MoaB/Mog_dom"/>
</dbReference>
<dbReference type="InterPro" id="IPR036425">
    <property type="entry name" value="MoaB/Mog-like_dom_sf"/>
</dbReference>
<evidence type="ECO:0000256" key="6">
    <source>
        <dbReference type="ARBA" id="ARBA00022679"/>
    </source>
</evidence>
<dbReference type="InterPro" id="IPR036135">
    <property type="entry name" value="MoeA_linker/N_sf"/>
</dbReference>
<dbReference type="RefSeq" id="WP_124925625.1">
    <property type="nucleotide sequence ID" value="NZ_BMOH01000005.1"/>
</dbReference>
<dbReference type="InterPro" id="IPR005110">
    <property type="entry name" value="MoeA_linker/N"/>
</dbReference>
<dbReference type="InterPro" id="IPR036688">
    <property type="entry name" value="MoeA_C_domain_IV_sf"/>
</dbReference>
<evidence type="ECO:0000256" key="4">
    <source>
        <dbReference type="ARBA" id="ARBA00010763"/>
    </source>
</evidence>
<evidence type="ECO:0000313" key="14">
    <source>
        <dbReference type="Proteomes" id="UP000267535"/>
    </source>
</evidence>
<keyword evidence="9 11" id="KW-0501">Molybdenum cofactor biosynthesis</keyword>
<dbReference type="PANTHER" id="PTHR10192">
    <property type="entry name" value="MOLYBDOPTERIN BIOSYNTHESIS PROTEIN"/>
    <property type="match status" value="1"/>
</dbReference>
<dbReference type="Gene3D" id="3.90.105.10">
    <property type="entry name" value="Molybdopterin biosynthesis moea protein, domain 2"/>
    <property type="match status" value="1"/>
</dbReference>
<dbReference type="GO" id="GO:0046872">
    <property type="term" value="F:metal ion binding"/>
    <property type="evidence" value="ECO:0007669"/>
    <property type="project" value="UniProtKB-UniRule"/>
</dbReference>
<dbReference type="GO" id="GO:0005829">
    <property type="term" value="C:cytosol"/>
    <property type="evidence" value="ECO:0007669"/>
    <property type="project" value="TreeGrafter"/>
</dbReference>
<comment type="similarity">
    <text evidence="4 11">Belongs to the MoeA family.</text>
</comment>
<evidence type="ECO:0000256" key="10">
    <source>
        <dbReference type="ARBA" id="ARBA00047317"/>
    </source>
</evidence>
<dbReference type="SUPFAM" id="SSF53218">
    <property type="entry name" value="Molybdenum cofactor biosynthesis proteins"/>
    <property type="match status" value="1"/>
</dbReference>
<keyword evidence="7 11" id="KW-0479">Metal-binding</keyword>
<dbReference type="Pfam" id="PF00994">
    <property type="entry name" value="MoCF_biosynth"/>
    <property type="match status" value="1"/>
</dbReference>
<dbReference type="Pfam" id="PF03453">
    <property type="entry name" value="MoeA_N"/>
    <property type="match status" value="1"/>
</dbReference>